<protein>
    <submittedName>
        <fullName evidence="1">Phosphatase</fullName>
    </submittedName>
</protein>
<reference evidence="1 2" key="1">
    <citation type="submission" date="2015-11" db="EMBL/GenBank/DDBJ databases">
        <title>Genomic analysis of 38 Legionella species identifies large and diverse effector repertoires.</title>
        <authorList>
            <person name="Burstein D."/>
            <person name="Amaro F."/>
            <person name="Zusman T."/>
            <person name="Lifshitz Z."/>
            <person name="Cohen O."/>
            <person name="Gilbert J.A."/>
            <person name="Pupko T."/>
            <person name="Shuman H.A."/>
            <person name="Segal G."/>
        </authorList>
    </citation>
    <scope>NUCLEOTIDE SEQUENCE [LARGE SCALE GENOMIC DNA]</scope>
    <source>
        <strain evidence="1 2">ATCC 49508</strain>
    </source>
</reference>
<dbReference type="EMBL" id="LNZC01000027">
    <property type="protein sequence ID" value="KTD76905.1"/>
    <property type="molecule type" value="Genomic_DNA"/>
</dbReference>
<dbReference type="RefSeq" id="WP_058493891.1">
    <property type="nucleotide sequence ID" value="NZ_CBCRUR010000008.1"/>
</dbReference>
<name>A0A0W1A6J3_9GAMM</name>
<organism evidence="1 2">
    <name type="scientific">Legionella worsleiensis</name>
    <dbReference type="NCBI Taxonomy" id="45076"/>
    <lineage>
        <taxon>Bacteria</taxon>
        <taxon>Pseudomonadati</taxon>
        <taxon>Pseudomonadota</taxon>
        <taxon>Gammaproteobacteria</taxon>
        <taxon>Legionellales</taxon>
        <taxon>Legionellaceae</taxon>
        <taxon>Legionella</taxon>
    </lineage>
</organism>
<dbReference type="OrthoDB" id="5634165at2"/>
<evidence type="ECO:0000313" key="2">
    <source>
        <dbReference type="Proteomes" id="UP000054662"/>
    </source>
</evidence>
<gene>
    <name evidence="1" type="ORF">Lwor_2130</name>
</gene>
<keyword evidence="2" id="KW-1185">Reference proteome</keyword>
<dbReference type="AlphaFoldDB" id="A0A0W1A6J3"/>
<evidence type="ECO:0000313" key="1">
    <source>
        <dbReference type="EMBL" id="KTD76905.1"/>
    </source>
</evidence>
<proteinExistence type="predicted"/>
<accession>A0A0W1A6J3</accession>
<dbReference type="Proteomes" id="UP000054662">
    <property type="component" value="Unassembled WGS sequence"/>
</dbReference>
<sequence>MGKLNVEGMAALKVERDKQKERLNSLISGHFDINNAEQMRQLKGYIDDFEYNVNLMYVYQALSNGLKAWGSSCIIALFLPIPDFINPILSACLYFGIAGFILERYSVSDFGNQLIEMEKLYNWCLKNGNPKYDDHLDNTAKLLNPDIQKMIQLMAPLCPTEFMIAWPKETERAHESSHYLSSAFSMGYSLISSPFSLFSSASRPDGNQQIALRDLKISVETRSLDRSSYTGFKQAIDYFMTTMANTDYKALLWSKWDDLKTVAPEPVAHLLNTHKMS</sequence>
<comment type="caution">
    <text evidence="1">The sequence shown here is derived from an EMBL/GenBank/DDBJ whole genome shotgun (WGS) entry which is preliminary data.</text>
</comment>
<dbReference type="PATRIC" id="fig|45076.6.peg.2334"/>